<evidence type="ECO:0000313" key="2">
    <source>
        <dbReference type="EMBL" id="MBW80523.1"/>
    </source>
</evidence>
<feature type="compositionally biased region" description="Basic and acidic residues" evidence="1">
    <location>
        <begin position="1"/>
        <end position="11"/>
    </location>
</feature>
<organism evidence="2">
    <name type="scientific">Rhizophora mucronata</name>
    <name type="common">Asiatic mangrove</name>
    <dbReference type="NCBI Taxonomy" id="61149"/>
    <lineage>
        <taxon>Eukaryota</taxon>
        <taxon>Viridiplantae</taxon>
        <taxon>Streptophyta</taxon>
        <taxon>Embryophyta</taxon>
        <taxon>Tracheophyta</taxon>
        <taxon>Spermatophyta</taxon>
        <taxon>Magnoliopsida</taxon>
        <taxon>eudicotyledons</taxon>
        <taxon>Gunneridae</taxon>
        <taxon>Pentapetalae</taxon>
        <taxon>rosids</taxon>
        <taxon>fabids</taxon>
        <taxon>Malpighiales</taxon>
        <taxon>Rhizophoraceae</taxon>
        <taxon>Rhizophora</taxon>
    </lineage>
</organism>
<dbReference type="EMBL" id="GGEC01000040">
    <property type="protein sequence ID" value="MBW80523.1"/>
    <property type="molecule type" value="Transcribed_RNA"/>
</dbReference>
<protein>
    <submittedName>
        <fullName evidence="2">Uncharacterized protein</fullName>
    </submittedName>
</protein>
<proteinExistence type="predicted"/>
<dbReference type="AlphaFoldDB" id="A0A2P2IH23"/>
<sequence>MAKREKMEPTKEAMLAMPMSVSVSLRSSRIMGRSGGMEKVEKKQEKSESHAR</sequence>
<reference evidence="2" key="1">
    <citation type="submission" date="2018-02" db="EMBL/GenBank/DDBJ databases">
        <title>Rhizophora mucronata_Transcriptome.</title>
        <authorList>
            <person name="Meera S.P."/>
            <person name="Sreeshan A."/>
            <person name="Augustine A."/>
        </authorList>
    </citation>
    <scope>NUCLEOTIDE SEQUENCE</scope>
    <source>
        <tissue evidence="2">Leaf</tissue>
    </source>
</reference>
<accession>A0A2P2IH23</accession>
<evidence type="ECO:0000256" key="1">
    <source>
        <dbReference type="SAM" id="MobiDB-lite"/>
    </source>
</evidence>
<feature type="compositionally biased region" description="Basic and acidic residues" evidence="1">
    <location>
        <begin position="36"/>
        <end position="52"/>
    </location>
</feature>
<name>A0A2P2IH23_RHIMU</name>
<feature type="region of interest" description="Disordered" evidence="1">
    <location>
        <begin position="1"/>
        <end position="20"/>
    </location>
</feature>
<feature type="region of interest" description="Disordered" evidence="1">
    <location>
        <begin position="28"/>
        <end position="52"/>
    </location>
</feature>